<gene>
    <name evidence="3" type="ORF">PROFUN_04250</name>
</gene>
<protein>
    <submittedName>
        <fullName evidence="3">CAP-Gly domain-containing linker protein 1-like</fullName>
    </submittedName>
</protein>
<feature type="coiled-coil region" evidence="1">
    <location>
        <begin position="160"/>
        <end position="282"/>
    </location>
</feature>
<evidence type="ECO:0000313" key="4">
    <source>
        <dbReference type="Proteomes" id="UP000241769"/>
    </source>
</evidence>
<dbReference type="EMBL" id="MDYQ01000017">
    <property type="protein sequence ID" value="PRP87776.1"/>
    <property type="molecule type" value="Genomic_DNA"/>
</dbReference>
<accession>A0A2P6NV25</accession>
<dbReference type="InParanoid" id="A0A2P6NV25"/>
<feature type="region of interest" description="Disordered" evidence="2">
    <location>
        <begin position="26"/>
        <end position="62"/>
    </location>
</feature>
<keyword evidence="1" id="KW-0175">Coiled coil</keyword>
<feature type="region of interest" description="Disordered" evidence="2">
    <location>
        <begin position="471"/>
        <end position="502"/>
    </location>
</feature>
<evidence type="ECO:0000256" key="1">
    <source>
        <dbReference type="SAM" id="Coils"/>
    </source>
</evidence>
<evidence type="ECO:0000256" key="2">
    <source>
        <dbReference type="SAM" id="MobiDB-lite"/>
    </source>
</evidence>
<organism evidence="3 4">
    <name type="scientific">Planoprotostelium fungivorum</name>
    <dbReference type="NCBI Taxonomy" id="1890364"/>
    <lineage>
        <taxon>Eukaryota</taxon>
        <taxon>Amoebozoa</taxon>
        <taxon>Evosea</taxon>
        <taxon>Variosea</taxon>
        <taxon>Cavosteliida</taxon>
        <taxon>Cavosteliaceae</taxon>
        <taxon>Planoprotostelium</taxon>
    </lineage>
</organism>
<reference evidence="3 4" key="1">
    <citation type="journal article" date="2018" name="Genome Biol. Evol.">
        <title>Multiple Roots of Fruiting Body Formation in Amoebozoa.</title>
        <authorList>
            <person name="Hillmann F."/>
            <person name="Forbes G."/>
            <person name="Novohradska S."/>
            <person name="Ferling I."/>
            <person name="Riege K."/>
            <person name="Groth M."/>
            <person name="Westermann M."/>
            <person name="Marz M."/>
            <person name="Spaller T."/>
            <person name="Winckler T."/>
            <person name="Schaap P."/>
            <person name="Glockner G."/>
        </authorList>
    </citation>
    <scope>NUCLEOTIDE SEQUENCE [LARGE SCALE GENOMIC DNA]</scope>
    <source>
        <strain evidence="3 4">Jena</strain>
    </source>
</reference>
<feature type="compositionally biased region" description="Basic and acidic residues" evidence="2">
    <location>
        <begin position="475"/>
        <end position="488"/>
    </location>
</feature>
<evidence type="ECO:0000313" key="3">
    <source>
        <dbReference type="EMBL" id="PRP87776.1"/>
    </source>
</evidence>
<proteinExistence type="predicted"/>
<feature type="region of interest" description="Disordered" evidence="2">
    <location>
        <begin position="389"/>
        <end position="446"/>
    </location>
</feature>
<dbReference type="AlphaFoldDB" id="A0A2P6NV25"/>
<comment type="caution">
    <text evidence="3">The sequence shown here is derived from an EMBL/GenBank/DDBJ whole genome shotgun (WGS) entry which is preliminary data.</text>
</comment>
<name>A0A2P6NV25_9EUKA</name>
<keyword evidence="4" id="KW-1185">Reference proteome</keyword>
<dbReference type="Proteomes" id="UP000241769">
    <property type="component" value="Unassembled WGS sequence"/>
</dbReference>
<feature type="compositionally biased region" description="Basic and acidic residues" evidence="2">
    <location>
        <begin position="427"/>
        <end position="439"/>
    </location>
</feature>
<sequence length="540" mass="61619">MSSDDEFYHDDSEVDASFRKSMSSLRTSTDSLIHLGPSDDGTTSRERYPVHRPSPFHPNVSASVNDKLKQELANQMEEKQNLESQLEVQREYADSQRMVVEQYKQALTLKEAELNQLKSALSEKDGQIKVAHTIITSRDNEILSLKENLQAETSSNHSLLKEKRNILVELENVLVQLKSQEDVANQLREHNHELSKDLQKKEKIVEYLNSQIVEKRDTHQHESDSKIEVLSARLAELQNDRQEDKSKREKLKNKIRKCNTKLKSMELELKASHDEKATLIRKMSDVEALQRASEERIATLTKSSTVAEAQALRLSDQMGLLFEALLSLVPEDRLEVISPLSTLQHGKVNENIAPFTKAMSIISECNQYVQHLTARLRYLETHNTTNDQKIKSSMIHTEPPVDSSYDQDHASKTQPSTYFKKSTAAEIQHRSPSKGERRPQSASAEYKVSMLTPDYKSTKNQKPHTTWQDLVASPTKEHSPVQKQENRKAQTLGNQGKGQRLDQLLTKTSETFGTRSAEIQNIRSMLANTEAKLKDMKRTR</sequence>
<feature type="coiled-coil region" evidence="1">
    <location>
        <begin position="65"/>
        <end position="120"/>
    </location>
</feature>